<evidence type="ECO:0000313" key="5">
    <source>
        <dbReference type="Proteomes" id="UP000540506"/>
    </source>
</evidence>
<dbReference type="Proteomes" id="UP000540506">
    <property type="component" value="Unassembled WGS sequence"/>
</dbReference>
<dbReference type="SUPFAM" id="SSF55831">
    <property type="entry name" value="Thymidylate synthase/dCMP hydroxymethylase"/>
    <property type="match status" value="1"/>
</dbReference>
<feature type="domain" description="Thymidylate synthase/dCMP hydroxymethylase" evidence="3">
    <location>
        <begin position="13"/>
        <end position="239"/>
    </location>
</feature>
<dbReference type="EC" id="2.1.1.45" evidence="4"/>
<dbReference type="GO" id="GO:0032259">
    <property type="term" value="P:methylation"/>
    <property type="evidence" value="ECO:0007669"/>
    <property type="project" value="UniProtKB-KW"/>
</dbReference>
<organism evidence="4 5">
    <name type="scientific">Kitasatospora kifunensis</name>
    <name type="common">Streptomyces kifunensis</name>
    <dbReference type="NCBI Taxonomy" id="58351"/>
    <lineage>
        <taxon>Bacteria</taxon>
        <taxon>Bacillati</taxon>
        <taxon>Actinomycetota</taxon>
        <taxon>Actinomycetes</taxon>
        <taxon>Kitasatosporales</taxon>
        <taxon>Streptomycetaceae</taxon>
        <taxon>Kitasatospora</taxon>
    </lineage>
</organism>
<protein>
    <submittedName>
        <fullName evidence="4">Thymidylate synthase</fullName>
        <ecNumber evidence="4">2.1.1.45</ecNumber>
    </submittedName>
</protein>
<dbReference type="InterPro" id="IPR045097">
    <property type="entry name" value="Thymidate_synth/dCMP_Mease"/>
</dbReference>
<evidence type="ECO:0000256" key="2">
    <source>
        <dbReference type="ARBA" id="ARBA00022679"/>
    </source>
</evidence>
<dbReference type="AlphaFoldDB" id="A0A7W7QWY1"/>
<comment type="caution">
    <text evidence="4">The sequence shown here is derived from an EMBL/GenBank/DDBJ whole genome shotgun (WGS) entry which is preliminary data.</text>
</comment>
<keyword evidence="2 4" id="KW-0808">Transferase</keyword>
<dbReference type="InterPro" id="IPR036926">
    <property type="entry name" value="Thymidate_synth/dCMP_Mease_sf"/>
</dbReference>
<proteinExistence type="predicted"/>
<reference evidence="4 5" key="1">
    <citation type="submission" date="2020-08" db="EMBL/GenBank/DDBJ databases">
        <title>Sequencing the genomes of 1000 actinobacteria strains.</title>
        <authorList>
            <person name="Klenk H.-P."/>
        </authorList>
    </citation>
    <scope>NUCLEOTIDE SEQUENCE [LARGE SCALE GENOMIC DNA]</scope>
    <source>
        <strain evidence="4 5">DSM 41654</strain>
    </source>
</reference>
<dbReference type="GO" id="GO:0004799">
    <property type="term" value="F:thymidylate synthase activity"/>
    <property type="evidence" value="ECO:0007669"/>
    <property type="project" value="UniProtKB-EC"/>
</dbReference>
<dbReference type="RefSeq" id="WP_312897078.1">
    <property type="nucleotide sequence ID" value="NZ_JACHJV010000001.1"/>
</dbReference>
<gene>
    <name evidence="4" type="ORF">FHR34_000333</name>
</gene>
<dbReference type="Gene3D" id="3.30.572.10">
    <property type="entry name" value="Thymidylate synthase/dCMP hydroxymethylase domain"/>
    <property type="match status" value="1"/>
</dbReference>
<dbReference type="PANTHER" id="PTHR11548:SF9">
    <property type="entry name" value="THYMIDYLATE SYNTHASE"/>
    <property type="match status" value="1"/>
</dbReference>
<sequence>MISPPIYTSFGQAYIAILRHVSKNYQYVNAPRGNASHECIGVSFQLADPRQRTLFVAARPINPVYHFAEALWYLAGRRDLDMIAHYAPHLRKDYPNGSTIDGMAYGAQIFGPRVGSDRSSFAQVLDLLRSEKNSKRAFLPVFRDTDLDDPASPDVPCLIGLHLLAREGRLHMVAYMRANDANKGLIADVFSFTLIQEFTATLLGLELGGYTHHVGSMHIGDKDLPLVQRVLAETDVAVTQPQFTTSTMPTDTTWAHLRTVLEHEELLRTNQLQTTAKEVAGLGLPPYWQKVVLLFEAHRQIVRCAADPIDPALLEALDPWARWQMERRWPSRVPQAGSVAR</sequence>
<dbReference type="GO" id="GO:0005829">
    <property type="term" value="C:cytosol"/>
    <property type="evidence" value="ECO:0007669"/>
    <property type="project" value="TreeGrafter"/>
</dbReference>
<dbReference type="EMBL" id="JACHJV010000001">
    <property type="protein sequence ID" value="MBB4921340.1"/>
    <property type="molecule type" value="Genomic_DNA"/>
</dbReference>
<dbReference type="InterPro" id="IPR023451">
    <property type="entry name" value="Thymidate_synth/dCMP_Mease_dom"/>
</dbReference>
<evidence type="ECO:0000313" key="4">
    <source>
        <dbReference type="EMBL" id="MBB4921340.1"/>
    </source>
</evidence>
<accession>A0A7W7QWY1</accession>
<dbReference type="PANTHER" id="PTHR11548">
    <property type="entry name" value="THYMIDYLATE SYNTHASE 1"/>
    <property type="match status" value="1"/>
</dbReference>
<dbReference type="GO" id="GO:0006231">
    <property type="term" value="P:dTMP biosynthetic process"/>
    <property type="evidence" value="ECO:0007669"/>
    <property type="project" value="TreeGrafter"/>
</dbReference>
<dbReference type="Pfam" id="PF00303">
    <property type="entry name" value="Thymidylat_synt"/>
    <property type="match status" value="1"/>
</dbReference>
<name>A0A7W7QWY1_KITKI</name>
<evidence type="ECO:0000259" key="3">
    <source>
        <dbReference type="Pfam" id="PF00303"/>
    </source>
</evidence>
<keyword evidence="5" id="KW-1185">Reference proteome</keyword>
<evidence type="ECO:0000256" key="1">
    <source>
        <dbReference type="ARBA" id="ARBA00022603"/>
    </source>
</evidence>
<keyword evidence="1 4" id="KW-0489">Methyltransferase</keyword>